<dbReference type="EMBL" id="FXTC01000003">
    <property type="protein sequence ID" value="SMO58575.1"/>
    <property type="molecule type" value="Genomic_DNA"/>
</dbReference>
<reference evidence="16 17" key="1">
    <citation type="submission" date="2017-05" db="EMBL/GenBank/DDBJ databases">
        <authorList>
            <person name="Varghese N."/>
            <person name="Submissions S."/>
        </authorList>
    </citation>
    <scope>NUCLEOTIDE SEQUENCE [LARGE SCALE GENOMIC DNA]</scope>
    <source>
        <strain evidence="16 17">DSM 29371</strain>
    </source>
</reference>
<feature type="binding site" description="covalent" evidence="13">
    <location>
        <position position="248"/>
    </location>
    <ligand>
        <name>heme c</name>
        <dbReference type="ChEBI" id="CHEBI:61717"/>
        <label>2</label>
    </ligand>
</feature>
<feature type="binding site" description="covalent" evidence="13">
    <location>
        <position position="245"/>
    </location>
    <ligand>
        <name>heme c</name>
        <dbReference type="ChEBI" id="CHEBI:61717"/>
        <label>2</label>
    </ligand>
</feature>
<dbReference type="GO" id="GO:0042597">
    <property type="term" value="C:periplasmic space"/>
    <property type="evidence" value="ECO:0007669"/>
    <property type="project" value="UniProtKB-SubCell"/>
</dbReference>
<evidence type="ECO:0000313" key="16">
    <source>
        <dbReference type="EMBL" id="SMO58575.1"/>
    </source>
</evidence>
<evidence type="ECO:0000256" key="11">
    <source>
        <dbReference type="ARBA" id="ARBA00058991"/>
    </source>
</evidence>
<dbReference type="GO" id="GO:0020037">
    <property type="term" value="F:heme binding"/>
    <property type="evidence" value="ECO:0007669"/>
    <property type="project" value="InterPro"/>
</dbReference>
<proteinExistence type="predicted"/>
<dbReference type="PANTHER" id="PTHR30600:SF10">
    <property type="entry name" value="BLL6722 PROTEIN"/>
    <property type="match status" value="1"/>
</dbReference>
<organism evidence="16 17">
    <name type="scientific">Chryseobacterium rhizoplanae</name>
    <dbReference type="NCBI Taxonomy" id="1609531"/>
    <lineage>
        <taxon>Bacteria</taxon>
        <taxon>Pseudomonadati</taxon>
        <taxon>Bacteroidota</taxon>
        <taxon>Flavobacteriia</taxon>
        <taxon>Flavobacteriales</taxon>
        <taxon>Weeksellaceae</taxon>
        <taxon>Chryseobacterium group</taxon>
        <taxon>Chryseobacterium</taxon>
    </lineage>
</organism>
<dbReference type="Proteomes" id="UP000316916">
    <property type="component" value="Unassembled WGS sequence"/>
</dbReference>
<feature type="domain" description="Cytochrome c" evidence="15">
    <location>
        <begin position="78"/>
        <end position="189"/>
    </location>
</feature>
<comment type="function">
    <text evidence="11">Involved in methylamine metabolism. Essential for the maturation of the beta subunit of MADH, presumably via a step in the biosynthesis of tryptophan tryptophylquinone (TTQ), the cofactor of MADH.</text>
</comment>
<feature type="binding site" description="axial binding residue" evidence="14">
    <location>
        <position position="104"/>
    </location>
    <ligand>
        <name>heme c</name>
        <dbReference type="ChEBI" id="CHEBI:61717"/>
        <label>1</label>
    </ligand>
    <ligandPart>
        <name>Fe</name>
        <dbReference type="ChEBI" id="CHEBI:18248"/>
    </ligandPart>
</feature>
<dbReference type="GO" id="GO:0046872">
    <property type="term" value="F:metal ion binding"/>
    <property type="evidence" value="ECO:0007669"/>
    <property type="project" value="UniProtKB-KW"/>
</dbReference>
<evidence type="ECO:0000256" key="8">
    <source>
        <dbReference type="ARBA" id="ARBA00022982"/>
    </source>
</evidence>
<keyword evidence="10 14" id="KW-0408">Iron</keyword>
<keyword evidence="4 13" id="KW-0349">Heme</keyword>
<keyword evidence="8" id="KW-0249">Electron transport</keyword>
<feature type="binding site" description="covalent" evidence="13">
    <location>
        <position position="100"/>
    </location>
    <ligand>
        <name>heme c</name>
        <dbReference type="ChEBI" id="CHEBI:61717"/>
        <label>1</label>
    </ligand>
</feature>
<evidence type="ECO:0000256" key="6">
    <source>
        <dbReference type="ARBA" id="ARBA00022729"/>
    </source>
</evidence>
<dbReference type="InterPro" id="IPR036909">
    <property type="entry name" value="Cyt_c-like_dom_sf"/>
</dbReference>
<evidence type="ECO:0000256" key="4">
    <source>
        <dbReference type="ARBA" id="ARBA00022617"/>
    </source>
</evidence>
<dbReference type="GO" id="GO:0009055">
    <property type="term" value="F:electron transfer activity"/>
    <property type="evidence" value="ECO:0007669"/>
    <property type="project" value="InterPro"/>
</dbReference>
<dbReference type="AlphaFoldDB" id="A0A521CGV9"/>
<evidence type="ECO:0000259" key="15">
    <source>
        <dbReference type="PROSITE" id="PS51007"/>
    </source>
</evidence>
<dbReference type="FunFam" id="1.10.760.10:FF:000019">
    <property type="entry name" value="Di-heme cytochrome C peroxidase"/>
    <property type="match status" value="1"/>
</dbReference>
<dbReference type="Gene3D" id="1.10.760.10">
    <property type="entry name" value="Cytochrome c-like domain"/>
    <property type="match status" value="2"/>
</dbReference>
<dbReference type="RefSeq" id="WP_142717600.1">
    <property type="nucleotide sequence ID" value="NZ_FXTC01000003.1"/>
</dbReference>
<dbReference type="InterPro" id="IPR009056">
    <property type="entry name" value="Cyt_c-like_dom"/>
</dbReference>
<evidence type="ECO:0000256" key="3">
    <source>
        <dbReference type="ARBA" id="ARBA00022448"/>
    </source>
</evidence>
<evidence type="ECO:0000256" key="1">
    <source>
        <dbReference type="ARBA" id="ARBA00004418"/>
    </source>
</evidence>
<gene>
    <name evidence="16" type="ORF">SAMN06265171_10324</name>
</gene>
<keyword evidence="3" id="KW-0813">Transport</keyword>
<evidence type="ECO:0000256" key="2">
    <source>
        <dbReference type="ARBA" id="ARBA00004856"/>
    </source>
</evidence>
<dbReference type="InterPro" id="IPR004852">
    <property type="entry name" value="Di-haem_cyt_c_peroxidsae"/>
</dbReference>
<evidence type="ECO:0000256" key="10">
    <source>
        <dbReference type="ARBA" id="ARBA00023004"/>
    </source>
</evidence>
<comment type="PTM">
    <text evidence="13">Binds 2 heme groups per subunit.</text>
</comment>
<keyword evidence="9" id="KW-0560">Oxidoreductase</keyword>
<accession>A0A521CGV9</accession>
<feature type="binding site" description="axial binding residue" evidence="14">
    <location>
        <position position="249"/>
    </location>
    <ligand>
        <name>heme c</name>
        <dbReference type="ChEBI" id="CHEBI:61717"/>
        <label>2</label>
    </ligand>
    <ligandPart>
        <name>Fe</name>
        <dbReference type="ChEBI" id="CHEBI:18248"/>
    </ligandPart>
</feature>
<name>A0A521CGV9_9FLAO</name>
<evidence type="ECO:0000313" key="17">
    <source>
        <dbReference type="Proteomes" id="UP000316916"/>
    </source>
</evidence>
<protein>
    <recommendedName>
        <fullName evidence="12">Methylamine utilization protein MauG</fullName>
    </recommendedName>
</protein>
<comment type="pathway">
    <text evidence="2">One-carbon metabolism; methylamine degradation.</text>
</comment>
<dbReference type="PIRSF" id="PIRSF000294">
    <property type="entry name" value="Cytochrome-c_peroxidase"/>
    <property type="match status" value="1"/>
</dbReference>
<dbReference type="Pfam" id="PF03150">
    <property type="entry name" value="CCP_MauG"/>
    <property type="match status" value="1"/>
</dbReference>
<feature type="binding site" description="axial binding residue" evidence="14">
    <location>
        <position position="120"/>
    </location>
    <ligand>
        <name>heme c</name>
        <dbReference type="ChEBI" id="CHEBI:61717"/>
        <label>1</label>
    </ligand>
    <ligandPart>
        <name>Fe</name>
        <dbReference type="ChEBI" id="CHEBI:18248"/>
    </ligandPart>
</feature>
<feature type="domain" description="Cytochrome c" evidence="15">
    <location>
        <begin position="230"/>
        <end position="366"/>
    </location>
</feature>
<evidence type="ECO:0000256" key="13">
    <source>
        <dbReference type="PIRSR" id="PIRSR000294-1"/>
    </source>
</evidence>
<sequence>MKDRYIAFLAMAGIISLLSYTSNDPAGYTVEELRTLYSSGDQSKWPAPHLFDEAKEGFQDIGPLSEMNFPEDNPYSEDKMELGKMLFFDPRLSKSDQISCANCHNPEIGWSDGSRVSFGHNRQTGTRNAPTLINIGYAKTFFWDGRSATLEEQVKAPIENPVEMNLHMSMATKNIKEIKGYKAFFVKAFGNGEVTEEKITKAIATFERSLISPPSKFDKFVTGEKEALTDSEINGLHLFRTKANCINCHNTPYFSDQKFHNLGLTYYGSKYEDLGRYMVTKKNEDVGKFKTPTLREVSENKPYMHNGLFPELANVVMMYNAGMVKEIPKGDQINDPKFPHKSGMIEKLNLTDDEVFDIVAFLKTLNSYKYKMRPPALPESSSL</sequence>
<dbReference type="GO" id="GO:0004130">
    <property type="term" value="F:cytochrome-c peroxidase activity"/>
    <property type="evidence" value="ECO:0007669"/>
    <property type="project" value="TreeGrafter"/>
</dbReference>
<evidence type="ECO:0000256" key="12">
    <source>
        <dbReference type="ARBA" id="ARBA00073576"/>
    </source>
</evidence>
<comment type="subcellular location">
    <subcellularLocation>
        <location evidence="1">Periplasm</location>
    </subcellularLocation>
</comment>
<keyword evidence="7" id="KW-0574">Periplasm</keyword>
<keyword evidence="17" id="KW-1185">Reference proteome</keyword>
<evidence type="ECO:0000256" key="5">
    <source>
        <dbReference type="ARBA" id="ARBA00022723"/>
    </source>
</evidence>
<dbReference type="SUPFAM" id="SSF46626">
    <property type="entry name" value="Cytochrome c"/>
    <property type="match status" value="2"/>
</dbReference>
<evidence type="ECO:0000256" key="14">
    <source>
        <dbReference type="PIRSR" id="PIRSR000294-2"/>
    </source>
</evidence>
<dbReference type="InterPro" id="IPR026259">
    <property type="entry name" value="MauG/Cytc_peroxidase"/>
</dbReference>
<evidence type="ECO:0000256" key="9">
    <source>
        <dbReference type="ARBA" id="ARBA00023002"/>
    </source>
</evidence>
<keyword evidence="5 14" id="KW-0479">Metal-binding</keyword>
<dbReference type="PANTHER" id="PTHR30600">
    <property type="entry name" value="CYTOCHROME C PEROXIDASE-RELATED"/>
    <property type="match status" value="1"/>
</dbReference>
<feature type="binding site" description="covalent" evidence="13">
    <location>
        <position position="103"/>
    </location>
    <ligand>
        <name>heme c</name>
        <dbReference type="ChEBI" id="CHEBI:61717"/>
        <label>1</label>
    </ligand>
</feature>
<evidence type="ECO:0000256" key="7">
    <source>
        <dbReference type="ARBA" id="ARBA00022764"/>
    </source>
</evidence>
<dbReference type="InterPro" id="IPR051395">
    <property type="entry name" value="Cytochrome_c_Peroxidase/MauG"/>
</dbReference>
<keyword evidence="6" id="KW-0732">Signal</keyword>
<dbReference type="PROSITE" id="PS51007">
    <property type="entry name" value="CYTC"/>
    <property type="match status" value="2"/>
</dbReference>
<keyword evidence="16" id="KW-0575">Peroxidase</keyword>
<comment type="cofactor">
    <cofactor evidence="13">
        <name>heme</name>
        <dbReference type="ChEBI" id="CHEBI:30413"/>
    </cofactor>
    <text evidence="13">Binds 2 heme groups.</text>
</comment>